<dbReference type="Gene3D" id="3.30.410.10">
    <property type="entry name" value="Cholesterol Oxidase, domain 2"/>
    <property type="match status" value="1"/>
</dbReference>
<accession>A0A485KT89</accession>
<keyword evidence="2" id="KW-1015">Disulfide bond</keyword>
<dbReference type="SMART" id="SM00223">
    <property type="entry name" value="APPLE"/>
    <property type="match status" value="4"/>
</dbReference>
<organism evidence="7 8">
    <name type="scientific">Aphanomyces stellatus</name>
    <dbReference type="NCBI Taxonomy" id="120398"/>
    <lineage>
        <taxon>Eukaryota</taxon>
        <taxon>Sar</taxon>
        <taxon>Stramenopiles</taxon>
        <taxon>Oomycota</taxon>
        <taxon>Saprolegniomycetes</taxon>
        <taxon>Saprolegniales</taxon>
        <taxon>Verrucalvaceae</taxon>
        <taxon>Aphanomyces</taxon>
    </lineage>
</organism>
<dbReference type="PANTHER" id="PTHR47190:SF2">
    <property type="entry name" value="CELLOBIOSE DEHYDROGENASE (AFU_ORTHOLOGUE AFUA_2G17620)"/>
    <property type="match status" value="1"/>
</dbReference>
<sequence>MGNHLSVKSVLSLCLANVVSSADTYDVIIIGSGPGGLVAGEYLSRDASVSVLVLEAGLPSLQASGGTDIPDYIRPAAWTVFDIPGEYTSVAFQSNGQYRVDWVASPGPLYLGKVVGGSSSLNGMLYFHTADSYVQDSHWPYDATTVNANYAAIETMFASTNQPSPDGTRYLQEAYSILHDALSAHGFREVDINAARNDKSRSFGHPPFTIKDGLRDSPAKTFYGAAKGRTNLKLLTSAPASYIVQRAGVASGVVYSWNGQSITAALSARGAVVVAAGAASTPKVLIQSGIGPQSQLSLLATNGNFPGIGSDASKWVVNDNVGNNLFDTLQIMTTFSNPNMNAFIHGSRPSAAINQYVNQGHSGPWASPDPILIGYEYINGHEFQVTGFCHGFGPQDQTNFGIALYLNNPKSRTRCEFTSDGKYHWDLQNTLYTNADDTSALNNYFTTFQAYLESSGSPFSGSRTPIVGASHYGGSCQPSADASDATRCADGTFKVVGTTNVFVADSSLLRQGTVNPYGFTMQIGYQAGVNVAAFLAQGTGPYTCTPIEENTDYFGNDIGSTQRATADLCCADCTANANCKLFVWYQGTCWLKSAAGPASNQPGRRAGKTQATPPPPPLTTPPPSACTPIQANTDITGNDMGSTQRASADLCCADCTGNCKAFVWFQGTCYLKSAAGPTFSNGGRSTGTIQSVTPPPLTTPPTPPPSACTPIQQNTDITGNDFGSTQRASADLCCADCTGNCKAFVWFQGTCYLKSATGPTFSNGGRSTGTRQGLITTAPPLTTLPSVCSAKGEANTDFTGQDVRNLPAVSSGVCCQACQSEPLCNAYTWSQSSNVCYLKAARASTTTNAAVYSSRVNKCFAVEVGVDYPGNDLTAVASPAIDDCCAFCRNLSGCNAWSYANGQCYLKSGKSSSQPKLGVSSATVAS</sequence>
<protein>
    <submittedName>
        <fullName evidence="7">Aste57867_11530 protein</fullName>
    </submittedName>
</protein>
<evidence type="ECO:0000313" key="7">
    <source>
        <dbReference type="EMBL" id="VFT88391.1"/>
    </source>
</evidence>
<dbReference type="Gene3D" id="3.50.50.60">
    <property type="entry name" value="FAD/NAD(P)-binding domain"/>
    <property type="match status" value="1"/>
</dbReference>
<feature type="compositionally biased region" description="Pro residues" evidence="3">
    <location>
        <begin position="693"/>
        <end position="707"/>
    </location>
</feature>
<dbReference type="PROSITE" id="PS50948">
    <property type="entry name" value="PAN"/>
    <property type="match status" value="2"/>
</dbReference>
<feature type="signal peptide" evidence="4">
    <location>
        <begin position="1"/>
        <end position="21"/>
    </location>
</feature>
<dbReference type="PROSITE" id="PS00624">
    <property type="entry name" value="GMC_OXRED_2"/>
    <property type="match status" value="1"/>
</dbReference>
<keyword evidence="4" id="KW-0732">Signal</keyword>
<dbReference type="Pfam" id="PF14295">
    <property type="entry name" value="PAN_4"/>
    <property type="match status" value="5"/>
</dbReference>
<dbReference type="InterPro" id="IPR000172">
    <property type="entry name" value="GMC_OxRdtase_N"/>
</dbReference>
<dbReference type="Pfam" id="PF00732">
    <property type="entry name" value="GMC_oxred_N"/>
    <property type="match status" value="1"/>
</dbReference>
<evidence type="ECO:0000256" key="2">
    <source>
        <dbReference type="ARBA" id="ARBA00023157"/>
    </source>
</evidence>
<gene>
    <name evidence="7" type="primary">Aste57867_11530</name>
    <name evidence="6" type="ORF">As57867_011487</name>
    <name evidence="7" type="ORF">ASTE57867_11530</name>
</gene>
<dbReference type="PANTHER" id="PTHR47190">
    <property type="entry name" value="DEHYDROGENASE, PUTATIVE-RELATED"/>
    <property type="match status" value="1"/>
</dbReference>
<dbReference type="SUPFAM" id="SSF51905">
    <property type="entry name" value="FAD/NAD(P)-binding domain"/>
    <property type="match status" value="1"/>
</dbReference>
<feature type="compositionally biased region" description="Polar residues" evidence="3">
    <location>
        <begin position="681"/>
        <end position="692"/>
    </location>
</feature>
<proteinExistence type="predicted"/>
<dbReference type="GO" id="GO:0005576">
    <property type="term" value="C:extracellular region"/>
    <property type="evidence" value="ECO:0007669"/>
    <property type="project" value="InterPro"/>
</dbReference>
<reference evidence="7 8" key="1">
    <citation type="submission" date="2019-03" db="EMBL/GenBank/DDBJ databases">
        <authorList>
            <person name="Gaulin E."/>
            <person name="Dumas B."/>
        </authorList>
    </citation>
    <scope>NUCLEOTIDE SEQUENCE [LARGE SCALE GENOMIC DNA]</scope>
    <source>
        <strain evidence="7">CBS 568.67</strain>
    </source>
</reference>
<evidence type="ECO:0000313" key="6">
    <source>
        <dbReference type="EMBL" id="KAF0697815.1"/>
    </source>
</evidence>
<dbReference type="EMBL" id="CAADRA010005310">
    <property type="protein sequence ID" value="VFT88391.1"/>
    <property type="molecule type" value="Genomic_DNA"/>
</dbReference>
<dbReference type="InterPro" id="IPR053208">
    <property type="entry name" value="GMC_Oxidoreductase_CD"/>
</dbReference>
<dbReference type="InterPro" id="IPR000177">
    <property type="entry name" value="Apple"/>
</dbReference>
<evidence type="ECO:0000256" key="1">
    <source>
        <dbReference type="ARBA" id="ARBA00022737"/>
    </source>
</evidence>
<feature type="region of interest" description="Disordered" evidence="3">
    <location>
        <begin position="598"/>
        <end position="624"/>
    </location>
</feature>
<dbReference type="GO" id="GO:0016614">
    <property type="term" value="F:oxidoreductase activity, acting on CH-OH group of donors"/>
    <property type="evidence" value="ECO:0007669"/>
    <property type="project" value="InterPro"/>
</dbReference>
<dbReference type="InterPro" id="IPR003609">
    <property type="entry name" value="Pan_app"/>
</dbReference>
<feature type="chain" id="PRO_5036355463" evidence="4">
    <location>
        <begin position="22"/>
        <end position="926"/>
    </location>
</feature>
<dbReference type="InterPro" id="IPR036188">
    <property type="entry name" value="FAD/NAD-bd_sf"/>
</dbReference>
<keyword evidence="1" id="KW-0677">Repeat</keyword>
<dbReference type="CDD" id="cd01100">
    <property type="entry name" value="APPLE_Factor_XI_like"/>
    <property type="match status" value="3"/>
</dbReference>
<dbReference type="GO" id="GO:0050660">
    <property type="term" value="F:flavin adenine dinucleotide binding"/>
    <property type="evidence" value="ECO:0007669"/>
    <property type="project" value="InterPro"/>
</dbReference>
<keyword evidence="8" id="KW-1185">Reference proteome</keyword>
<dbReference type="Proteomes" id="UP000332933">
    <property type="component" value="Unassembled WGS sequence"/>
</dbReference>
<dbReference type="EMBL" id="VJMH01005289">
    <property type="protein sequence ID" value="KAF0697815.1"/>
    <property type="molecule type" value="Genomic_DNA"/>
</dbReference>
<feature type="domain" description="Apple" evidence="5">
    <location>
        <begin position="859"/>
        <end position="926"/>
    </location>
</feature>
<feature type="domain" description="Apple" evidence="5">
    <location>
        <begin position="788"/>
        <end position="856"/>
    </location>
</feature>
<feature type="compositionally biased region" description="Pro residues" evidence="3">
    <location>
        <begin position="612"/>
        <end position="624"/>
    </location>
</feature>
<dbReference type="OrthoDB" id="413885at2759"/>
<reference evidence="6" key="2">
    <citation type="submission" date="2019-06" db="EMBL/GenBank/DDBJ databases">
        <title>Genomics analysis of Aphanomyces spp. identifies a new class of oomycete effector associated with host adaptation.</title>
        <authorList>
            <person name="Gaulin E."/>
        </authorList>
    </citation>
    <scope>NUCLEOTIDE SEQUENCE</scope>
    <source>
        <strain evidence="6">CBS 578.67</strain>
    </source>
</reference>
<feature type="region of interest" description="Disordered" evidence="3">
    <location>
        <begin position="681"/>
        <end position="711"/>
    </location>
</feature>
<dbReference type="GO" id="GO:0006508">
    <property type="term" value="P:proteolysis"/>
    <property type="evidence" value="ECO:0007669"/>
    <property type="project" value="InterPro"/>
</dbReference>
<evidence type="ECO:0000256" key="4">
    <source>
        <dbReference type="SAM" id="SignalP"/>
    </source>
</evidence>
<evidence type="ECO:0000259" key="5">
    <source>
        <dbReference type="PROSITE" id="PS50948"/>
    </source>
</evidence>
<evidence type="ECO:0000313" key="8">
    <source>
        <dbReference type="Proteomes" id="UP000332933"/>
    </source>
</evidence>
<dbReference type="AlphaFoldDB" id="A0A485KT89"/>
<name>A0A485KT89_9STRA</name>
<dbReference type="SUPFAM" id="SSF57414">
    <property type="entry name" value="Hairpin loop containing domain-like"/>
    <property type="match status" value="1"/>
</dbReference>
<evidence type="ECO:0000256" key="3">
    <source>
        <dbReference type="SAM" id="MobiDB-lite"/>
    </source>
</evidence>
<dbReference type="Gene3D" id="3.50.4.10">
    <property type="entry name" value="Hepatocyte Growth Factor"/>
    <property type="match status" value="5"/>
</dbReference>